<dbReference type="GO" id="GO:0003824">
    <property type="term" value="F:catalytic activity"/>
    <property type="evidence" value="ECO:0007669"/>
    <property type="project" value="InterPro"/>
</dbReference>
<sequence length="228" mass="25454">MISTDAGRLTAVHVGRPTWRVTPEGKRWRSSFVKQSVEGPVWLNWEHLDGDQQADLRVHGGPDMAVLCYAAEHYPLWLEELNLTQLGPGGFGENFTIAGQEERSVCLGDAYEVGEAIVQVSQPRGPCFKISRRWNRPDLLGRVVETGRHGWYLRVLQPGLVEAGQGLRLVDRPHPQWPVRRAADTLQLRKREPAAARALLECEVLGASARRDLAKTVLRSVRLTAGTI</sequence>
<dbReference type="SUPFAM" id="SSF50800">
    <property type="entry name" value="PK beta-barrel domain-like"/>
    <property type="match status" value="1"/>
</dbReference>
<dbReference type="GO" id="GO:0030170">
    <property type="term" value="F:pyridoxal phosphate binding"/>
    <property type="evidence" value="ECO:0007669"/>
    <property type="project" value="InterPro"/>
</dbReference>
<evidence type="ECO:0000313" key="3">
    <source>
        <dbReference type="Proteomes" id="UP000620075"/>
    </source>
</evidence>
<organism evidence="2 3">
    <name type="scientific">Candidatus Dormiibacter inghamiae</name>
    <dbReference type="NCBI Taxonomy" id="3127013"/>
    <lineage>
        <taxon>Bacteria</taxon>
        <taxon>Bacillati</taxon>
        <taxon>Candidatus Dormiibacterota</taxon>
        <taxon>Candidatus Dormibacteria</taxon>
        <taxon>Candidatus Dormibacterales</taxon>
        <taxon>Candidatus Dormibacteraceae</taxon>
        <taxon>Candidatus Dormiibacter</taxon>
    </lineage>
</organism>
<name>A0A934KER2_9BACT</name>
<dbReference type="InterPro" id="IPR052353">
    <property type="entry name" value="Benzoxazolinone_Detox_Enz"/>
</dbReference>
<dbReference type="Proteomes" id="UP000620075">
    <property type="component" value="Unassembled WGS sequence"/>
</dbReference>
<dbReference type="PANTHER" id="PTHR30212">
    <property type="entry name" value="PROTEIN YIIM"/>
    <property type="match status" value="1"/>
</dbReference>
<dbReference type="InterPro" id="IPR011037">
    <property type="entry name" value="Pyrv_Knase-like_insert_dom_sf"/>
</dbReference>
<evidence type="ECO:0000259" key="1">
    <source>
        <dbReference type="PROSITE" id="PS51340"/>
    </source>
</evidence>
<dbReference type="PANTHER" id="PTHR30212:SF2">
    <property type="entry name" value="PROTEIN YIIM"/>
    <property type="match status" value="1"/>
</dbReference>
<comment type="caution">
    <text evidence="2">The sequence shown here is derived from an EMBL/GenBank/DDBJ whole genome shotgun (WGS) entry which is preliminary data.</text>
</comment>
<dbReference type="RefSeq" id="WP_338175954.1">
    <property type="nucleotide sequence ID" value="NZ_JAEKNQ010000001.1"/>
</dbReference>
<dbReference type="PROSITE" id="PS51340">
    <property type="entry name" value="MOSC"/>
    <property type="match status" value="1"/>
</dbReference>
<gene>
    <name evidence="2" type="ORF">JF888_00140</name>
</gene>
<feature type="domain" description="MOSC" evidence="1">
    <location>
        <begin position="35"/>
        <end position="170"/>
    </location>
</feature>
<evidence type="ECO:0000313" key="2">
    <source>
        <dbReference type="EMBL" id="MBJ7601603.1"/>
    </source>
</evidence>
<accession>A0A934KER2</accession>
<dbReference type="AlphaFoldDB" id="A0A934KER2"/>
<dbReference type="EMBL" id="JAEKNQ010000001">
    <property type="protein sequence ID" value="MBJ7601603.1"/>
    <property type="molecule type" value="Genomic_DNA"/>
</dbReference>
<dbReference type="InterPro" id="IPR005302">
    <property type="entry name" value="MoCF_Sase_C"/>
</dbReference>
<dbReference type="Gene3D" id="2.40.33.20">
    <property type="entry name" value="PK beta-barrel domain-like"/>
    <property type="match status" value="1"/>
</dbReference>
<reference evidence="2 3" key="1">
    <citation type="submission" date="2020-10" db="EMBL/GenBank/DDBJ databases">
        <title>Ca. Dormibacterota MAGs.</title>
        <authorList>
            <person name="Montgomery K."/>
        </authorList>
    </citation>
    <scope>NUCLEOTIDE SEQUENCE [LARGE SCALE GENOMIC DNA]</scope>
    <source>
        <strain evidence="2">SC8811_S16_3</strain>
    </source>
</reference>
<dbReference type="GO" id="GO:0030151">
    <property type="term" value="F:molybdenum ion binding"/>
    <property type="evidence" value="ECO:0007669"/>
    <property type="project" value="InterPro"/>
</dbReference>
<proteinExistence type="predicted"/>
<protein>
    <submittedName>
        <fullName evidence="2">MOSC domain-containing protein</fullName>
    </submittedName>
</protein>
<dbReference type="Pfam" id="PF03473">
    <property type="entry name" value="MOSC"/>
    <property type="match status" value="1"/>
</dbReference>